<dbReference type="PANTHER" id="PTHR30302">
    <property type="entry name" value="HYDROGENASE 1 MATURATION PROTEASE"/>
    <property type="match status" value="1"/>
</dbReference>
<evidence type="ECO:0000256" key="2">
    <source>
        <dbReference type="ARBA" id="ARBA00022670"/>
    </source>
</evidence>
<dbReference type="Gene3D" id="3.40.50.1450">
    <property type="entry name" value="HybD-like"/>
    <property type="match status" value="1"/>
</dbReference>
<sequence>MRRTNWSRWRERKTRNEGNRNGHCFSAGSDGPLGHLRRDPGSSGHPAVHESAADVTGGVLVAGVGNLFLHDDGFGPEVARHLAGHPQQPLAPGVRVVDYGIRGMHLAYDLLAGVDLLVLVDTVPADGNSAPGSIRVLQVSAADVDGRAMLDPHGMDPAAVLGRLRSMGGSLPATYVVGCVPADLTEGIGLSPAVAAAVPEAAAAVVSLLGRHSSTPNRFSTLK</sequence>
<keyword evidence="3" id="KW-0064">Aspartyl protease</keyword>
<organism evidence="6 7">
    <name type="scientific">Arthrobacter globiformis</name>
    <dbReference type="NCBI Taxonomy" id="1665"/>
    <lineage>
        <taxon>Bacteria</taxon>
        <taxon>Bacillati</taxon>
        <taxon>Actinomycetota</taxon>
        <taxon>Actinomycetes</taxon>
        <taxon>Micrococcales</taxon>
        <taxon>Micrococcaceae</taxon>
        <taxon>Arthrobacter</taxon>
    </lineage>
</organism>
<evidence type="ECO:0000313" key="6">
    <source>
        <dbReference type="EMBL" id="RAM38844.1"/>
    </source>
</evidence>
<feature type="region of interest" description="Disordered" evidence="5">
    <location>
        <begin position="1"/>
        <end position="50"/>
    </location>
</feature>
<feature type="compositionally biased region" description="Basic residues" evidence="5">
    <location>
        <begin position="1"/>
        <end position="13"/>
    </location>
</feature>
<evidence type="ECO:0000313" key="7">
    <source>
        <dbReference type="Proteomes" id="UP000249166"/>
    </source>
</evidence>
<dbReference type="NCBIfam" id="TIGR00072">
    <property type="entry name" value="hydrog_prot"/>
    <property type="match status" value="1"/>
</dbReference>
<evidence type="ECO:0000256" key="3">
    <source>
        <dbReference type="ARBA" id="ARBA00022750"/>
    </source>
</evidence>
<reference evidence="6 7" key="1">
    <citation type="submission" date="2018-04" db="EMBL/GenBank/DDBJ databases">
        <title>Bacteria isolated from cave deposits of Manipur.</title>
        <authorList>
            <person name="Sahoo D."/>
            <person name="Sarangthem I."/>
            <person name="Nandeibam J."/>
        </authorList>
    </citation>
    <scope>NUCLEOTIDE SEQUENCE [LARGE SCALE GENOMIC DNA]</scope>
    <source>
        <strain evidence="7">mrc11</strain>
    </source>
</reference>
<evidence type="ECO:0000256" key="5">
    <source>
        <dbReference type="SAM" id="MobiDB-lite"/>
    </source>
</evidence>
<dbReference type="GO" id="GO:0016485">
    <property type="term" value="P:protein processing"/>
    <property type="evidence" value="ECO:0007669"/>
    <property type="project" value="TreeGrafter"/>
</dbReference>
<name>A0A328HL02_ARTGO</name>
<evidence type="ECO:0000256" key="4">
    <source>
        <dbReference type="ARBA" id="ARBA00022801"/>
    </source>
</evidence>
<dbReference type="EMBL" id="QLNP01000034">
    <property type="protein sequence ID" value="RAM38844.1"/>
    <property type="molecule type" value="Genomic_DNA"/>
</dbReference>
<comment type="caution">
    <text evidence="6">The sequence shown here is derived from an EMBL/GenBank/DDBJ whole genome shotgun (WGS) entry which is preliminary data.</text>
</comment>
<dbReference type="GO" id="GO:0004190">
    <property type="term" value="F:aspartic-type endopeptidase activity"/>
    <property type="evidence" value="ECO:0007669"/>
    <property type="project" value="UniProtKB-KW"/>
</dbReference>
<evidence type="ECO:0000256" key="1">
    <source>
        <dbReference type="ARBA" id="ARBA00006814"/>
    </source>
</evidence>
<dbReference type="Pfam" id="PF01750">
    <property type="entry name" value="HycI"/>
    <property type="match status" value="1"/>
</dbReference>
<protein>
    <submittedName>
        <fullName evidence="6">Peptidase M52</fullName>
    </submittedName>
</protein>
<dbReference type="InterPro" id="IPR000671">
    <property type="entry name" value="Peptidase_A31"/>
</dbReference>
<dbReference type="SUPFAM" id="SSF53163">
    <property type="entry name" value="HybD-like"/>
    <property type="match status" value="1"/>
</dbReference>
<dbReference type="PANTHER" id="PTHR30302:SF1">
    <property type="entry name" value="HYDROGENASE 2 MATURATION PROTEASE"/>
    <property type="match status" value="1"/>
</dbReference>
<dbReference type="PRINTS" id="PR00446">
    <property type="entry name" value="HYDRGNUPTAKE"/>
</dbReference>
<gene>
    <name evidence="6" type="ORF">DBZ45_02965</name>
</gene>
<dbReference type="GO" id="GO:0008047">
    <property type="term" value="F:enzyme activator activity"/>
    <property type="evidence" value="ECO:0007669"/>
    <property type="project" value="InterPro"/>
</dbReference>
<comment type="similarity">
    <text evidence="1">Belongs to the peptidase A31 family.</text>
</comment>
<dbReference type="AlphaFoldDB" id="A0A328HL02"/>
<dbReference type="OrthoDB" id="3828930at2"/>
<proteinExistence type="inferred from homology"/>
<keyword evidence="4" id="KW-0378">Hydrolase</keyword>
<dbReference type="InterPro" id="IPR023430">
    <property type="entry name" value="Pept_HybD-like_dom_sf"/>
</dbReference>
<keyword evidence="2" id="KW-0645">Protease</keyword>
<dbReference type="Proteomes" id="UP000249166">
    <property type="component" value="Unassembled WGS sequence"/>
</dbReference>
<accession>A0A328HL02</accession>